<reference evidence="1" key="1">
    <citation type="submission" date="2018-05" db="EMBL/GenBank/DDBJ databases">
        <authorList>
            <person name="Lanie J.A."/>
            <person name="Ng W.-L."/>
            <person name="Kazmierczak K.M."/>
            <person name="Andrzejewski T.M."/>
            <person name="Davidsen T.M."/>
            <person name="Wayne K.J."/>
            <person name="Tettelin H."/>
            <person name="Glass J.I."/>
            <person name="Rusch D."/>
            <person name="Podicherti R."/>
            <person name="Tsui H.-C.T."/>
            <person name="Winkler M.E."/>
        </authorList>
    </citation>
    <scope>NUCLEOTIDE SEQUENCE</scope>
</reference>
<evidence type="ECO:0000313" key="1">
    <source>
        <dbReference type="EMBL" id="SVD81092.1"/>
    </source>
</evidence>
<feature type="non-terminal residue" evidence="1">
    <location>
        <position position="1"/>
    </location>
</feature>
<accession>A0A382YCR6</accession>
<sequence length="80" mass="8110">QGDGSNLTGIEAGIFAATGSIQSTTNTVQVTGSLSVDGTIQEAGYTIPGLVEKMVVDSSSTSILDFTTITNEDGELLVAN</sequence>
<dbReference type="AlphaFoldDB" id="A0A382YCR6"/>
<gene>
    <name evidence="1" type="ORF">METZ01_LOCUS433946</name>
</gene>
<proteinExistence type="predicted"/>
<name>A0A382YCR6_9ZZZZ</name>
<organism evidence="1">
    <name type="scientific">marine metagenome</name>
    <dbReference type="NCBI Taxonomy" id="408172"/>
    <lineage>
        <taxon>unclassified sequences</taxon>
        <taxon>metagenomes</taxon>
        <taxon>ecological metagenomes</taxon>
    </lineage>
</organism>
<protein>
    <submittedName>
        <fullName evidence="1">Uncharacterized protein</fullName>
    </submittedName>
</protein>
<dbReference type="EMBL" id="UINC01174791">
    <property type="protein sequence ID" value="SVD81092.1"/>
    <property type="molecule type" value="Genomic_DNA"/>
</dbReference>